<comment type="caution">
    <text evidence="1">The sequence shown here is derived from an EMBL/GenBank/DDBJ whole genome shotgun (WGS) entry which is preliminary data.</text>
</comment>
<reference evidence="1 2" key="1">
    <citation type="submission" date="2021-03" db="EMBL/GenBank/DDBJ databases">
        <title>Antimicrobial resistance genes in bacteria isolated from Japanese honey, and their potential for conferring macrolide and lincosamide resistance in the American foulbrood pathogen Paenibacillus larvae.</title>
        <authorList>
            <person name="Okamoto M."/>
            <person name="Kumagai M."/>
            <person name="Kanamori H."/>
            <person name="Takamatsu D."/>
        </authorList>
    </citation>
    <scope>NUCLEOTIDE SEQUENCE [LARGE SCALE GENOMIC DNA]</scope>
    <source>
        <strain evidence="1 2">J21TS7</strain>
    </source>
</reference>
<keyword evidence="2" id="KW-1185">Reference proteome</keyword>
<dbReference type="RefSeq" id="WP_212985409.1">
    <property type="nucleotide sequence ID" value="NZ_BORU01000003.1"/>
</dbReference>
<dbReference type="Proteomes" id="UP000676601">
    <property type="component" value="Unassembled WGS sequence"/>
</dbReference>
<dbReference type="EMBL" id="BORU01000003">
    <property type="protein sequence ID" value="GIO56911.1"/>
    <property type="molecule type" value="Genomic_DNA"/>
</dbReference>
<gene>
    <name evidence="1" type="ORF">J21TS7_52290</name>
</gene>
<accession>A0ABQ4LK62</accession>
<proteinExistence type="predicted"/>
<protein>
    <submittedName>
        <fullName evidence="1">Uncharacterized protein</fullName>
    </submittedName>
</protein>
<evidence type="ECO:0000313" key="2">
    <source>
        <dbReference type="Proteomes" id="UP000676601"/>
    </source>
</evidence>
<evidence type="ECO:0000313" key="1">
    <source>
        <dbReference type="EMBL" id="GIO56911.1"/>
    </source>
</evidence>
<name>A0ABQ4LK62_9BACL</name>
<organism evidence="1 2">
    <name type="scientific">Paenibacillus cineris</name>
    <dbReference type="NCBI Taxonomy" id="237530"/>
    <lineage>
        <taxon>Bacteria</taxon>
        <taxon>Bacillati</taxon>
        <taxon>Bacillota</taxon>
        <taxon>Bacilli</taxon>
        <taxon>Bacillales</taxon>
        <taxon>Paenibacillaceae</taxon>
        <taxon>Paenibacillus</taxon>
    </lineage>
</organism>
<sequence>MKDMSIPLFNNSLLMHWVADYEKSMKLIEKTEIVPEEVGENIKLVSKEEIRPIYDLKKILPVDNKQKVTKEEKARTKGLFLANQARKLYELSKRKAKLLDKRKNNTQEEDNPIVLSHSEKLSCLSIRTDILNYEVRVVVNGRFKWREKFFENIELEGSYIKLISSNCHESVFHIENHLVSGVVHFSSLGFAEGKFYEQEGVKAPDRSELLIIIMKNVAQRVFGISKI</sequence>